<gene>
    <name evidence="2" type="ORF">L195_g060584</name>
</gene>
<accession>A0A2K3K4Q7</accession>
<dbReference type="AlphaFoldDB" id="A0A2K3K4Q7"/>
<feature type="non-terminal residue" evidence="2">
    <location>
        <position position="58"/>
    </location>
</feature>
<sequence length="58" mass="6677">MASWRLLLNIQRDRLYRRRMRMVFSSLSVPGEGMMGKETGTLHETEQDTGEGMTGKET</sequence>
<evidence type="ECO:0000256" key="1">
    <source>
        <dbReference type="SAM" id="MobiDB-lite"/>
    </source>
</evidence>
<organism evidence="2 3">
    <name type="scientific">Trifolium pratense</name>
    <name type="common">Red clover</name>
    <dbReference type="NCBI Taxonomy" id="57577"/>
    <lineage>
        <taxon>Eukaryota</taxon>
        <taxon>Viridiplantae</taxon>
        <taxon>Streptophyta</taxon>
        <taxon>Embryophyta</taxon>
        <taxon>Tracheophyta</taxon>
        <taxon>Spermatophyta</taxon>
        <taxon>Magnoliopsida</taxon>
        <taxon>eudicotyledons</taxon>
        <taxon>Gunneridae</taxon>
        <taxon>Pentapetalae</taxon>
        <taxon>rosids</taxon>
        <taxon>fabids</taxon>
        <taxon>Fabales</taxon>
        <taxon>Fabaceae</taxon>
        <taxon>Papilionoideae</taxon>
        <taxon>50 kb inversion clade</taxon>
        <taxon>NPAAA clade</taxon>
        <taxon>Hologalegina</taxon>
        <taxon>IRL clade</taxon>
        <taxon>Trifolieae</taxon>
        <taxon>Trifolium</taxon>
    </lineage>
</organism>
<dbReference type="EMBL" id="ASHM01140973">
    <property type="protein sequence ID" value="PNX61265.1"/>
    <property type="molecule type" value="Genomic_DNA"/>
</dbReference>
<evidence type="ECO:0000313" key="2">
    <source>
        <dbReference type="EMBL" id="PNX61265.1"/>
    </source>
</evidence>
<proteinExistence type="predicted"/>
<feature type="region of interest" description="Disordered" evidence="1">
    <location>
        <begin position="29"/>
        <end position="58"/>
    </location>
</feature>
<reference evidence="2 3" key="1">
    <citation type="journal article" date="2014" name="Am. J. Bot.">
        <title>Genome assembly and annotation for red clover (Trifolium pratense; Fabaceae).</title>
        <authorList>
            <person name="Istvanek J."/>
            <person name="Jaros M."/>
            <person name="Krenek A."/>
            <person name="Repkova J."/>
        </authorList>
    </citation>
    <scope>NUCLEOTIDE SEQUENCE [LARGE SCALE GENOMIC DNA]</scope>
    <source>
        <strain evidence="3">cv. Tatra</strain>
        <tissue evidence="2">Young leaves</tissue>
    </source>
</reference>
<protein>
    <submittedName>
        <fullName evidence="2">Uncharacterized protein</fullName>
    </submittedName>
</protein>
<evidence type="ECO:0000313" key="3">
    <source>
        <dbReference type="Proteomes" id="UP000236291"/>
    </source>
</evidence>
<dbReference type="Proteomes" id="UP000236291">
    <property type="component" value="Unassembled WGS sequence"/>
</dbReference>
<name>A0A2K3K4Q7_TRIPR</name>
<comment type="caution">
    <text evidence="2">The sequence shown here is derived from an EMBL/GenBank/DDBJ whole genome shotgun (WGS) entry which is preliminary data.</text>
</comment>
<reference evidence="2 3" key="2">
    <citation type="journal article" date="2017" name="Front. Plant Sci.">
        <title>Gene Classification and Mining of Molecular Markers Useful in Red Clover (Trifolium pratense) Breeding.</title>
        <authorList>
            <person name="Istvanek J."/>
            <person name="Dluhosova J."/>
            <person name="Dluhos P."/>
            <person name="Patkova L."/>
            <person name="Nedelnik J."/>
            <person name="Repkova J."/>
        </authorList>
    </citation>
    <scope>NUCLEOTIDE SEQUENCE [LARGE SCALE GENOMIC DNA]</scope>
    <source>
        <strain evidence="3">cv. Tatra</strain>
        <tissue evidence="2">Young leaves</tissue>
    </source>
</reference>